<dbReference type="AlphaFoldDB" id="A0A7C5QMH6"/>
<keyword evidence="2" id="KW-0808">Transferase</keyword>
<dbReference type="GO" id="GO:0005737">
    <property type="term" value="C:cytoplasm"/>
    <property type="evidence" value="ECO:0007669"/>
    <property type="project" value="TreeGrafter"/>
</dbReference>
<dbReference type="PANTHER" id="PTHR11703">
    <property type="entry name" value="DEOXYHYPUSINE SYNTHASE"/>
    <property type="match status" value="1"/>
</dbReference>
<evidence type="ECO:0000256" key="2">
    <source>
        <dbReference type="ARBA" id="ARBA00022679"/>
    </source>
</evidence>
<dbReference type="GO" id="GO:0034038">
    <property type="term" value="F:deoxyhypusine synthase activity"/>
    <property type="evidence" value="ECO:0007669"/>
    <property type="project" value="TreeGrafter"/>
</dbReference>
<dbReference type="Pfam" id="PF01916">
    <property type="entry name" value="DS"/>
    <property type="match status" value="1"/>
</dbReference>
<dbReference type="Gene3D" id="3.40.910.10">
    <property type="entry name" value="Deoxyhypusine synthase"/>
    <property type="match status" value="1"/>
</dbReference>
<dbReference type="InterPro" id="IPR002773">
    <property type="entry name" value="Deoxyhypusine_synthase"/>
</dbReference>
<dbReference type="InterPro" id="IPR036982">
    <property type="entry name" value="Deoxyhypusine_synthase_sf"/>
</dbReference>
<dbReference type="InterPro" id="IPR029035">
    <property type="entry name" value="DHS-like_NAD/FAD-binding_dom"/>
</dbReference>
<reference evidence="3" key="1">
    <citation type="journal article" date="2020" name="mSystems">
        <title>Genome- and Community-Level Interaction Insights into Carbon Utilization and Element Cycling Functions of Hydrothermarchaeota in Hydrothermal Sediment.</title>
        <authorList>
            <person name="Zhou Z."/>
            <person name="Liu Y."/>
            <person name="Xu W."/>
            <person name="Pan J."/>
            <person name="Luo Z.H."/>
            <person name="Li M."/>
        </authorList>
    </citation>
    <scope>NUCLEOTIDE SEQUENCE [LARGE SCALE GENOMIC DNA]</scope>
    <source>
        <strain evidence="3">SpSt-1056</strain>
    </source>
</reference>
<dbReference type="PANTHER" id="PTHR11703:SF2">
    <property type="entry name" value="DEOXYHYPUSINE SYNTHASE-LIKE PROTEIN"/>
    <property type="match status" value="1"/>
</dbReference>
<gene>
    <name evidence="3" type="ORF">ENM11_01690</name>
</gene>
<sequence length="350" mass="39412">MIVEREVMSLLKSPLRAVEVGEKTVSQLLTEMRDTGFQGRNLGLAADVWEAALKAEDTVIMFGYAGSLSTTGQWKLVKWLVEKRFVDVVVSTGANISEDLIAAMGFNYYIGTPFVDDTMLNRAGIYRFHDVFVRERDYIKMEEMLADFMLTLDGRRPMSSAEFLHLFGEWLDAKGVKGIVQSAYRAGVPVFSPAIEDSGYGVAYLINRYRRPGFSLVLDHFKDYEQLVRIRGMCKDSAAIFIGGGVPKDFIQLSAVAVDILEKGDPFKTRPHRYAVQVTTDNPHWGGLSGATLEEGKSWGKETSEGYAVQCFCDATIALPLLVHTLNERVKERRYKPDLSWVFEEVRFNK</sequence>
<name>A0A7C5QMH6_CALS0</name>
<evidence type="ECO:0000313" key="3">
    <source>
        <dbReference type="EMBL" id="HHK67855.1"/>
    </source>
</evidence>
<dbReference type="SUPFAM" id="SSF52467">
    <property type="entry name" value="DHS-like NAD/FAD-binding domain"/>
    <property type="match status" value="1"/>
</dbReference>
<organism evidence="3">
    <name type="scientific">Caldiarchaeum subterraneum</name>
    <dbReference type="NCBI Taxonomy" id="311458"/>
    <lineage>
        <taxon>Archaea</taxon>
        <taxon>Nitrososphaerota</taxon>
        <taxon>Candidatus Caldarchaeales</taxon>
        <taxon>Candidatus Caldarchaeaceae</taxon>
        <taxon>Candidatus Caldarchaeum</taxon>
    </lineage>
</organism>
<protein>
    <submittedName>
        <fullName evidence="3">Deoxyhypusine synthase</fullName>
    </submittedName>
</protein>
<comment type="similarity">
    <text evidence="1">Belongs to the deoxyhypusine synthase family.</text>
</comment>
<evidence type="ECO:0000256" key="1">
    <source>
        <dbReference type="ARBA" id="ARBA00009892"/>
    </source>
</evidence>
<accession>A0A7C5QMH6</accession>
<comment type="caution">
    <text evidence="3">The sequence shown here is derived from an EMBL/GenBank/DDBJ whole genome shotgun (WGS) entry which is preliminary data.</text>
</comment>
<dbReference type="EMBL" id="DRWN01000015">
    <property type="protein sequence ID" value="HHK67855.1"/>
    <property type="molecule type" value="Genomic_DNA"/>
</dbReference>
<proteinExistence type="inferred from homology"/>